<reference evidence="1 2" key="1">
    <citation type="submission" date="2020-04" db="EMBL/GenBank/DDBJ databases">
        <title>Acinetobacter Taxon 24.</title>
        <authorList>
            <person name="Nemec A."/>
            <person name="Radolfova-Krizova L."/>
            <person name="Higgins P.G."/>
            <person name="Spanelova P."/>
        </authorList>
    </citation>
    <scope>NUCLEOTIDE SEQUENCE [LARGE SCALE GENOMIC DNA]</scope>
    <source>
        <strain evidence="1 2">ANC 4280</strain>
    </source>
</reference>
<organism evidence="1 2">
    <name type="scientific">Acinetobacter terrae</name>
    <dbReference type="NCBI Taxonomy" id="2731247"/>
    <lineage>
        <taxon>Bacteria</taxon>
        <taxon>Pseudomonadati</taxon>
        <taxon>Pseudomonadota</taxon>
        <taxon>Gammaproteobacteria</taxon>
        <taxon>Moraxellales</taxon>
        <taxon>Moraxellaceae</taxon>
        <taxon>Acinetobacter</taxon>
        <taxon>Acinetobacter Taxon 24</taxon>
    </lineage>
</organism>
<gene>
    <name evidence="1" type="ORF">HLH11_07250</name>
</gene>
<dbReference type="AlphaFoldDB" id="A0A8E4F7T1"/>
<evidence type="ECO:0000313" key="1">
    <source>
        <dbReference type="EMBL" id="NNH38449.1"/>
    </source>
</evidence>
<dbReference type="EMBL" id="JABERH010000016">
    <property type="protein sequence ID" value="NNH38449.1"/>
    <property type="molecule type" value="Genomic_DNA"/>
</dbReference>
<evidence type="ECO:0000313" key="2">
    <source>
        <dbReference type="Proteomes" id="UP000532147"/>
    </source>
</evidence>
<protein>
    <submittedName>
        <fullName evidence="1">Uncharacterized protein</fullName>
    </submittedName>
</protein>
<proteinExistence type="predicted"/>
<accession>A0A8E4F7T1</accession>
<name>A0A8E4F7T1_9GAMM</name>
<dbReference type="Proteomes" id="UP000532147">
    <property type="component" value="Unassembled WGS sequence"/>
</dbReference>
<sequence>MIDDDFDLDDFDREVTRIPQNQNAQNKLGKGILQNAEQYLQEMSAGEHTHLTQALRQHAQVEAYFDVLADDLDQPVDAKFANDALNLIHIWSLANQHEDDVASFVLLDVINTDYFQTELLEAFDALEIDAENKAQRRLVIQEAFKLYEMQCFAGCIPLLYAQLEGLLTDVLIERGFLKQNKTKFVDVYKIVPGLKGHEIKSLWHKTKIACEMNVYFAELAAYKMDSSSTVTMTRHNILHGTDVSHFSKERNFILFVWLFSVVSFMSTLRK</sequence>
<dbReference type="RefSeq" id="WP_171534424.1">
    <property type="nucleotide sequence ID" value="NZ_JABERH010000016.1"/>
</dbReference>
<comment type="caution">
    <text evidence="1">The sequence shown here is derived from an EMBL/GenBank/DDBJ whole genome shotgun (WGS) entry which is preliminary data.</text>
</comment>